<organism evidence="3 4">
    <name type="scientific">Paenimyroides viscosum</name>
    <dbReference type="NCBI Taxonomy" id="2488729"/>
    <lineage>
        <taxon>Bacteria</taxon>
        <taxon>Pseudomonadati</taxon>
        <taxon>Bacteroidota</taxon>
        <taxon>Flavobacteriia</taxon>
        <taxon>Flavobacteriales</taxon>
        <taxon>Flavobacteriaceae</taxon>
        <taxon>Paenimyroides</taxon>
    </lineage>
</organism>
<dbReference type="Proteomes" id="UP000268372">
    <property type="component" value="Unassembled WGS sequence"/>
</dbReference>
<sequence>MKKVILAAFVLGTITTAVAQQQVKFGPKAGLNFANLSGDDNSDMLTGFHVGAVAEIKFNEKFSIQPEVVYSAQGSSRSGSTTLLGITSSFEGKQKLDYINVPIMAKYYIIDGFSVEAGPQIGFLMKAESELDTTIAGVNSNVKGDNKDSFKSTDFGLGLGLAYDLPVGLFVNARYNLGLSDIRENTSAGDAVKNNVIQVGIGYKFD</sequence>
<dbReference type="RefSeq" id="WP_124900025.1">
    <property type="nucleotide sequence ID" value="NZ_RQTJ01000029.1"/>
</dbReference>
<evidence type="ECO:0000256" key="1">
    <source>
        <dbReference type="SAM" id="SignalP"/>
    </source>
</evidence>
<proteinExistence type="predicted"/>
<name>A0A3P1ATR5_9FLAO</name>
<protein>
    <submittedName>
        <fullName evidence="3">PorT family protein</fullName>
    </submittedName>
</protein>
<dbReference type="OrthoDB" id="947434at2"/>
<dbReference type="AlphaFoldDB" id="A0A3P1ATR5"/>
<feature type="domain" description="Outer membrane protein beta-barrel" evidence="2">
    <location>
        <begin position="19"/>
        <end position="182"/>
    </location>
</feature>
<reference evidence="3 4" key="1">
    <citation type="submission" date="2018-11" db="EMBL/GenBank/DDBJ databases">
        <title>Flavobacterium sp. nov., YIM 102796 draft genome.</title>
        <authorList>
            <person name="Li G."/>
            <person name="Jiang Y."/>
        </authorList>
    </citation>
    <scope>NUCLEOTIDE SEQUENCE [LARGE SCALE GENOMIC DNA]</scope>
    <source>
        <strain evidence="3 4">YIM 102796</strain>
    </source>
</reference>
<keyword evidence="4" id="KW-1185">Reference proteome</keyword>
<evidence type="ECO:0000313" key="4">
    <source>
        <dbReference type="Proteomes" id="UP000268372"/>
    </source>
</evidence>
<gene>
    <name evidence="3" type="ORF">EG242_11550</name>
</gene>
<dbReference type="EMBL" id="RQTJ01000029">
    <property type="protein sequence ID" value="RRA92304.1"/>
    <property type="molecule type" value="Genomic_DNA"/>
</dbReference>
<dbReference type="Gene3D" id="2.40.160.20">
    <property type="match status" value="1"/>
</dbReference>
<accession>A0A3P1ATR5</accession>
<dbReference type="InterPro" id="IPR025665">
    <property type="entry name" value="Beta-barrel_OMP_2"/>
</dbReference>
<dbReference type="InterPro" id="IPR011250">
    <property type="entry name" value="OMP/PagP_B-barrel"/>
</dbReference>
<keyword evidence="1" id="KW-0732">Signal</keyword>
<comment type="caution">
    <text evidence="3">The sequence shown here is derived from an EMBL/GenBank/DDBJ whole genome shotgun (WGS) entry which is preliminary data.</text>
</comment>
<dbReference type="Pfam" id="PF13568">
    <property type="entry name" value="OMP_b-brl_2"/>
    <property type="match status" value="1"/>
</dbReference>
<feature type="signal peptide" evidence="1">
    <location>
        <begin position="1"/>
        <end position="19"/>
    </location>
</feature>
<evidence type="ECO:0000259" key="2">
    <source>
        <dbReference type="Pfam" id="PF13568"/>
    </source>
</evidence>
<feature type="chain" id="PRO_5018120362" evidence="1">
    <location>
        <begin position="20"/>
        <end position="206"/>
    </location>
</feature>
<dbReference type="SUPFAM" id="SSF56925">
    <property type="entry name" value="OMPA-like"/>
    <property type="match status" value="1"/>
</dbReference>
<evidence type="ECO:0000313" key="3">
    <source>
        <dbReference type="EMBL" id="RRA92304.1"/>
    </source>
</evidence>